<reference evidence="2" key="1">
    <citation type="submission" date="2019-07" db="EMBL/GenBank/DDBJ databases">
        <title>Annotation for the trematode Paragonimus miyazaki's.</title>
        <authorList>
            <person name="Choi Y.-J."/>
        </authorList>
    </citation>
    <scope>NUCLEOTIDE SEQUENCE</scope>
    <source>
        <strain evidence="2">Japan</strain>
    </source>
</reference>
<dbReference type="Gene3D" id="2.60.40.10">
    <property type="entry name" value="Immunoglobulins"/>
    <property type="match status" value="1"/>
</dbReference>
<sequence>MRRLTLGPIAHALPAKRQIRLTNYGESPAFYRILKQPDGTELVPAGVPMRTDRRLSNQVPMSVTIRLDPEEGEVPVAGHVDIQVTCTPFGLGKFDSVLVLQTHDDRTRNLSVCGTVIAPKVRVSSKLSDFGGKFRIRVHVGGSSFVKFGIENLGLTGALVELNFTDHPEFSISDQPFEQSETDLKNFVDMQARCLEVPTNQAFHSNQEFDKASSGQPIVRRNSKQMKSKGKIFIPANFHWEGSLCFSPTEVGVHDFALSITVNKMPISVIQSEWPELSEMKEEPARDENPKLFVHRILAVGIRQSIAVDPKDGNVFFTIDLNPAEQTPRQTVSQKLTLTCLDNAPVGWALGLIGVHQFNKNGKGLLELRDQNDTLLTPNVDGVLEGTLTNINDRFQFVLRCTPRKPGSFQLSIPLWLNKSVGKSDRPELIHGEGSLERTLYRCFLIQIRVTEAHLICSPSRVLFPTIPLGCEVRQIVELRSTRVDRSLSLSVCWPVPENAQPEAVGHTADLECPFIVEFPDGHVFNKDMNIPDQSYTKPLKASIRFRSHVNGLLLAPHPRPACLIFTANQSDCKTGSSSFDRRQADRRIACVAVPVSAAVDNSLTSWFDLLSRQPNSFNIGFAKNSLDVERKLAKTKLIDSGTHLKHLYNLTGEIQLMQSCSGPDGSQQSLVSITNSSGHVNGSLGLPTTESLYSDSGTQLTVPDVTESGRASPDISVPETSDSNRPDQTR</sequence>
<proteinExistence type="predicted"/>
<evidence type="ECO:0000313" key="2">
    <source>
        <dbReference type="EMBL" id="KAF7255131.1"/>
    </source>
</evidence>
<protein>
    <submittedName>
        <fullName evidence="2">Uncharacterized protein</fullName>
    </submittedName>
</protein>
<organism evidence="2 3">
    <name type="scientific">Paragonimus skrjabini miyazakii</name>
    <dbReference type="NCBI Taxonomy" id="59628"/>
    <lineage>
        <taxon>Eukaryota</taxon>
        <taxon>Metazoa</taxon>
        <taxon>Spiralia</taxon>
        <taxon>Lophotrochozoa</taxon>
        <taxon>Platyhelminthes</taxon>
        <taxon>Trematoda</taxon>
        <taxon>Digenea</taxon>
        <taxon>Plagiorchiida</taxon>
        <taxon>Troglotremata</taxon>
        <taxon>Troglotrematidae</taxon>
        <taxon>Paragonimus</taxon>
    </lineage>
</organism>
<comment type="caution">
    <text evidence="2">The sequence shown here is derived from an EMBL/GenBank/DDBJ whole genome shotgun (WGS) entry which is preliminary data.</text>
</comment>
<dbReference type="OrthoDB" id="10060824at2759"/>
<dbReference type="Proteomes" id="UP000822476">
    <property type="component" value="Unassembled WGS sequence"/>
</dbReference>
<gene>
    <name evidence="2" type="ORF">EG68_07951</name>
</gene>
<dbReference type="InterPro" id="IPR013783">
    <property type="entry name" value="Ig-like_fold"/>
</dbReference>
<feature type="compositionally biased region" description="Polar residues" evidence="1">
    <location>
        <begin position="691"/>
        <end position="702"/>
    </location>
</feature>
<dbReference type="PANTHER" id="PTHR45912">
    <property type="entry name" value="CILIA- AND FLAGELLA-ASSOCIATED PROTEIN 47"/>
    <property type="match status" value="1"/>
</dbReference>
<name>A0A8S9YPX5_9TREM</name>
<dbReference type="AlphaFoldDB" id="A0A8S9YPX5"/>
<evidence type="ECO:0000313" key="3">
    <source>
        <dbReference type="Proteomes" id="UP000822476"/>
    </source>
</evidence>
<accession>A0A8S9YPX5</accession>
<keyword evidence="3" id="KW-1185">Reference proteome</keyword>
<evidence type="ECO:0000256" key="1">
    <source>
        <dbReference type="SAM" id="MobiDB-lite"/>
    </source>
</evidence>
<dbReference type="GO" id="GO:0005929">
    <property type="term" value="C:cilium"/>
    <property type="evidence" value="ECO:0007669"/>
    <property type="project" value="TreeGrafter"/>
</dbReference>
<dbReference type="EMBL" id="JTDE01004281">
    <property type="protein sequence ID" value="KAF7255131.1"/>
    <property type="molecule type" value="Genomic_DNA"/>
</dbReference>
<feature type="region of interest" description="Disordered" evidence="1">
    <location>
        <begin position="691"/>
        <end position="731"/>
    </location>
</feature>
<dbReference type="GO" id="GO:0060271">
    <property type="term" value="P:cilium assembly"/>
    <property type="evidence" value="ECO:0007669"/>
    <property type="project" value="TreeGrafter"/>
</dbReference>
<dbReference type="PANTHER" id="PTHR45912:SF3">
    <property type="entry name" value="CILIA- AND FLAGELLA-ASSOCIATED PROTEIN 47"/>
    <property type="match status" value="1"/>
</dbReference>